<evidence type="ECO:0000313" key="2">
    <source>
        <dbReference type="EMBL" id="TQN35686.1"/>
    </source>
</evidence>
<evidence type="ECO:0000259" key="1">
    <source>
        <dbReference type="Pfam" id="PF20254"/>
    </source>
</evidence>
<dbReference type="InterPro" id="IPR046540">
    <property type="entry name" value="DMFA2_C"/>
</dbReference>
<dbReference type="AlphaFoldDB" id="A0A543NV35"/>
<gene>
    <name evidence="2" type="ORF">FHU33_4914</name>
</gene>
<sequence>MPDRVFRLTRWGTVAPPTGWEIGSGAFSDPSRSDLLAYRPADGGLWVGVNSGGAFTFTAPWATLSPAAGWQFVTGDFTGNGLSDVVAYHPSNGSVWVGENRGATFEFRRWATLAPAAGWQIEAGYFTGKAKADLLAHHVASGGLWVGENLGNSFGLVGAWATLPQGQGWQLATGDFIGDGRTDVVAYNPGDGSVWVGENHNSGFVLGQWAGVQPPAGWRIAAGRFRGRDRADLAAYHSGNGTVWVGENNGAGFDFPEAWATVAPPGGWQFTRGSVNGDLFDDLVGYHPTEGSIWVATSSLRPIEGYCWPLSAAPGEAISFHMSGEGESVASFRRHTSTSASVDSFPVREVPFTANRQAVQAAPWRFGCGWTETFGLTVPPDWTPGLYSAACTDPGGNTCDVTFVVKPAHADRSDVAVLANANTWLAYNGWGGQSKYSGLARTSFLRPMPGAAPHTDMHLTRGELWVLGWLEAQGHRPDVYTDIDFHNDGCDAGQYSCLIVDTHPEYWTTQMYDNAAAYLDAGGSLVYIAGNGIFEVGEYDNAQTEMIFRLGIEGGPREDALFRQLGRPERSLIGVATERCGVPGSPFVVQAADHPLFAGTGVSNGDIFGDSGLNTGFGNGKASAWEVDTSNGPGSTSTAPADCAMSPRDVPRSTLPGGLVVLAVGQPDARGVGGEITYYDHPGGGFVLAVGSLTAGGSLVVDPVLTGLMANALQQAGVS</sequence>
<accession>A0A543NV35</accession>
<dbReference type="SUPFAM" id="SSF69318">
    <property type="entry name" value="Integrin alpha N-terminal domain"/>
    <property type="match status" value="1"/>
</dbReference>
<organism evidence="2 3">
    <name type="scientific">Blastococcus colisei</name>
    <dbReference type="NCBI Taxonomy" id="1564162"/>
    <lineage>
        <taxon>Bacteria</taxon>
        <taxon>Bacillati</taxon>
        <taxon>Actinomycetota</taxon>
        <taxon>Actinomycetes</taxon>
        <taxon>Geodermatophilales</taxon>
        <taxon>Geodermatophilaceae</taxon>
        <taxon>Blastococcus</taxon>
    </lineage>
</organism>
<proteinExistence type="predicted"/>
<reference evidence="2 3" key="1">
    <citation type="submission" date="2019-06" db="EMBL/GenBank/DDBJ databases">
        <title>Sequencing the genomes of 1000 actinobacteria strains.</title>
        <authorList>
            <person name="Klenk H.-P."/>
        </authorList>
    </citation>
    <scope>NUCLEOTIDE SEQUENCE [LARGE SCALE GENOMIC DNA]</scope>
    <source>
        <strain evidence="2 3">DSM 46837</strain>
    </source>
</reference>
<dbReference type="Pfam" id="PF20254">
    <property type="entry name" value="DMFA2_C"/>
    <property type="match status" value="1"/>
</dbReference>
<dbReference type="OrthoDB" id="505641at2"/>
<evidence type="ECO:0000313" key="3">
    <source>
        <dbReference type="Proteomes" id="UP000319865"/>
    </source>
</evidence>
<dbReference type="PANTHER" id="PTHR46580">
    <property type="entry name" value="SENSOR KINASE-RELATED"/>
    <property type="match status" value="1"/>
</dbReference>
<dbReference type="InterPro" id="IPR028994">
    <property type="entry name" value="Integrin_alpha_N"/>
</dbReference>
<protein>
    <recommendedName>
        <fullName evidence="1">N,N-dimethylformamidase beta subunit-like C-terminal domain-containing protein</fullName>
    </recommendedName>
</protein>
<dbReference type="RefSeq" id="WP_142028178.1">
    <property type="nucleotide sequence ID" value="NZ_VFQE01000003.1"/>
</dbReference>
<comment type="caution">
    <text evidence="2">The sequence shown here is derived from an EMBL/GenBank/DDBJ whole genome shotgun (WGS) entry which is preliminary data.</text>
</comment>
<dbReference type="Proteomes" id="UP000319865">
    <property type="component" value="Unassembled WGS sequence"/>
</dbReference>
<feature type="domain" description="N,N-dimethylformamidase beta subunit-like C-terminal" evidence="1">
    <location>
        <begin position="354"/>
        <end position="699"/>
    </location>
</feature>
<dbReference type="EMBL" id="VFQE01000003">
    <property type="protein sequence ID" value="TQN35686.1"/>
    <property type="molecule type" value="Genomic_DNA"/>
</dbReference>
<name>A0A543NV35_9ACTN</name>
<keyword evidence="3" id="KW-1185">Reference proteome</keyword>